<evidence type="ECO:0000256" key="1">
    <source>
        <dbReference type="SAM" id="MobiDB-lite"/>
    </source>
</evidence>
<feature type="region of interest" description="Disordered" evidence="1">
    <location>
        <begin position="206"/>
        <end position="229"/>
    </location>
</feature>
<dbReference type="OrthoDB" id="1936908at2759"/>
<dbReference type="EMBL" id="WJXA01000010">
    <property type="protein sequence ID" value="KAF7129456.1"/>
    <property type="molecule type" value="Genomic_DNA"/>
</dbReference>
<gene>
    <name evidence="3" type="ORF">RHSIM_Rhsim10G0110100</name>
</gene>
<feature type="compositionally biased region" description="Basic and acidic residues" evidence="1">
    <location>
        <begin position="206"/>
        <end position="220"/>
    </location>
</feature>
<dbReference type="InterPro" id="IPR005162">
    <property type="entry name" value="Retrotrans_gag_dom"/>
</dbReference>
<reference evidence="3" key="1">
    <citation type="submission" date="2019-11" db="EMBL/GenBank/DDBJ databases">
        <authorList>
            <person name="Liu Y."/>
            <person name="Hou J."/>
            <person name="Li T.-Q."/>
            <person name="Guan C.-H."/>
            <person name="Wu X."/>
            <person name="Wu H.-Z."/>
            <person name="Ling F."/>
            <person name="Zhang R."/>
            <person name="Shi X.-G."/>
            <person name="Ren J.-P."/>
            <person name="Chen E.-F."/>
            <person name="Sun J.-M."/>
        </authorList>
    </citation>
    <scope>NUCLEOTIDE SEQUENCE</scope>
    <source>
        <strain evidence="3">Adult_tree_wgs_1</strain>
        <tissue evidence="3">Leaves</tissue>
    </source>
</reference>
<comment type="caution">
    <text evidence="3">The sequence shown here is derived from an EMBL/GenBank/DDBJ whole genome shotgun (WGS) entry which is preliminary data.</text>
</comment>
<dbReference type="Proteomes" id="UP000626092">
    <property type="component" value="Unassembled WGS sequence"/>
</dbReference>
<name>A0A834GDQ0_RHOSS</name>
<keyword evidence="4" id="KW-1185">Reference proteome</keyword>
<evidence type="ECO:0000313" key="3">
    <source>
        <dbReference type="EMBL" id="KAF7129456.1"/>
    </source>
</evidence>
<dbReference type="AlphaFoldDB" id="A0A834GDQ0"/>
<dbReference type="Pfam" id="PF03732">
    <property type="entry name" value="Retrotrans_gag"/>
    <property type="match status" value="1"/>
</dbReference>
<evidence type="ECO:0000313" key="4">
    <source>
        <dbReference type="Proteomes" id="UP000626092"/>
    </source>
</evidence>
<feature type="compositionally biased region" description="Basic residues" evidence="1">
    <location>
        <begin position="99"/>
        <end position="109"/>
    </location>
</feature>
<evidence type="ECO:0000259" key="2">
    <source>
        <dbReference type="Pfam" id="PF03732"/>
    </source>
</evidence>
<protein>
    <recommendedName>
        <fullName evidence="2">Retrotransposon gag domain-containing protein</fullName>
    </recommendedName>
</protein>
<proteinExistence type="predicted"/>
<organism evidence="3 4">
    <name type="scientific">Rhododendron simsii</name>
    <name type="common">Sims's rhododendron</name>
    <dbReference type="NCBI Taxonomy" id="118357"/>
    <lineage>
        <taxon>Eukaryota</taxon>
        <taxon>Viridiplantae</taxon>
        <taxon>Streptophyta</taxon>
        <taxon>Embryophyta</taxon>
        <taxon>Tracheophyta</taxon>
        <taxon>Spermatophyta</taxon>
        <taxon>Magnoliopsida</taxon>
        <taxon>eudicotyledons</taxon>
        <taxon>Gunneridae</taxon>
        <taxon>Pentapetalae</taxon>
        <taxon>asterids</taxon>
        <taxon>Ericales</taxon>
        <taxon>Ericaceae</taxon>
        <taxon>Ericoideae</taxon>
        <taxon>Rhodoreae</taxon>
        <taxon>Rhododendron</taxon>
    </lineage>
</organism>
<feature type="domain" description="Retrotransposon gag" evidence="2">
    <location>
        <begin position="125"/>
        <end position="176"/>
    </location>
</feature>
<sequence length="229" mass="26404">MSNSSDSITIDEWGPLRVKGNHAQHVDQDSHEQRVQYRAKEALTGEISRIEEYFRYYTKEQKKSSLKKRVKSNCLVWFKAFKMIGEQLEEMKELEKKAKKNPPIRVRHHIPSEGSCSVKPLSPGDSKSMEFQNLTQKPGMTVAQYEAEFTTFAHYAPHLIPDENMKARRFEGGLNPDLCKLGKSLKLPTYAEVLDWSLMLEDESAKIDHMSEPKKRKNEDENTSNGQTK</sequence>
<accession>A0A834GDQ0</accession>
<feature type="region of interest" description="Disordered" evidence="1">
    <location>
        <begin position="99"/>
        <end position="126"/>
    </location>
</feature>